<accession>A0A0H2RH21</accession>
<gene>
    <name evidence="3" type="ORF">SCHPADRAFT_483486</name>
</gene>
<feature type="region of interest" description="Disordered" evidence="1">
    <location>
        <begin position="18"/>
        <end position="48"/>
    </location>
</feature>
<dbReference type="InterPro" id="IPR036864">
    <property type="entry name" value="Zn2-C6_fun-type_DNA-bd_sf"/>
</dbReference>
<dbReference type="Proteomes" id="UP000053477">
    <property type="component" value="Unassembled WGS sequence"/>
</dbReference>
<sequence length="248" mass="27659">MPRVGPPHYLKQRHLKESRRTSLLLPPLTSLAPSLHTLPSDPMQRAPKEKNVNRSAAARNRCQQCCDHCRQNHRKCDGGDPCASCVRSRVQCTRLGRSGNEETRRQTRESGAFEGDVVTRRDGQHFFVKHGDGYLVVFAKGDDCYVACTNEHYDVVSPHHKIGSKHRALEISRNFTVDELVNAESSHIDALFVKREPLMDCPSPASDCTISSASSSSSPLLMPSLIDYAQKRQYSGSAVYRGGYRHPG</sequence>
<dbReference type="SUPFAM" id="SSF57701">
    <property type="entry name" value="Zn2/Cys6 DNA-binding domain"/>
    <property type="match status" value="1"/>
</dbReference>
<dbReference type="PROSITE" id="PS50048">
    <property type="entry name" value="ZN2_CY6_FUNGAL_2"/>
    <property type="match status" value="1"/>
</dbReference>
<dbReference type="InterPro" id="IPR001138">
    <property type="entry name" value="Zn2Cys6_DnaBD"/>
</dbReference>
<dbReference type="CDD" id="cd00067">
    <property type="entry name" value="GAL4"/>
    <property type="match status" value="1"/>
</dbReference>
<dbReference type="AlphaFoldDB" id="A0A0H2RH21"/>
<evidence type="ECO:0000259" key="2">
    <source>
        <dbReference type="PROSITE" id="PS50048"/>
    </source>
</evidence>
<feature type="compositionally biased region" description="Low complexity" evidence="1">
    <location>
        <begin position="21"/>
        <end position="40"/>
    </location>
</feature>
<dbReference type="GO" id="GO:0000981">
    <property type="term" value="F:DNA-binding transcription factor activity, RNA polymerase II-specific"/>
    <property type="evidence" value="ECO:0007669"/>
    <property type="project" value="InterPro"/>
</dbReference>
<evidence type="ECO:0000256" key="1">
    <source>
        <dbReference type="SAM" id="MobiDB-lite"/>
    </source>
</evidence>
<proteinExistence type="predicted"/>
<dbReference type="Gene3D" id="4.10.240.10">
    <property type="entry name" value="Zn(2)-C6 fungal-type DNA-binding domain"/>
    <property type="match status" value="1"/>
</dbReference>
<dbReference type="Pfam" id="PF00172">
    <property type="entry name" value="Zn_clus"/>
    <property type="match status" value="1"/>
</dbReference>
<reference evidence="3 4" key="1">
    <citation type="submission" date="2015-04" db="EMBL/GenBank/DDBJ databases">
        <title>Complete genome sequence of Schizopora paradoxa KUC8140, a cosmopolitan wood degrader in East Asia.</title>
        <authorList>
            <consortium name="DOE Joint Genome Institute"/>
            <person name="Min B."/>
            <person name="Park H."/>
            <person name="Jang Y."/>
            <person name="Kim J.-J."/>
            <person name="Kim K.H."/>
            <person name="Pangilinan J."/>
            <person name="Lipzen A."/>
            <person name="Riley R."/>
            <person name="Grigoriev I.V."/>
            <person name="Spatafora J.W."/>
            <person name="Choi I.-G."/>
        </authorList>
    </citation>
    <scope>NUCLEOTIDE SEQUENCE [LARGE SCALE GENOMIC DNA]</scope>
    <source>
        <strain evidence="3 4">KUC8140</strain>
    </source>
</reference>
<evidence type="ECO:0000313" key="4">
    <source>
        <dbReference type="Proteomes" id="UP000053477"/>
    </source>
</evidence>
<dbReference type="OrthoDB" id="3364175at2759"/>
<organism evidence="3 4">
    <name type="scientific">Schizopora paradoxa</name>
    <dbReference type="NCBI Taxonomy" id="27342"/>
    <lineage>
        <taxon>Eukaryota</taxon>
        <taxon>Fungi</taxon>
        <taxon>Dikarya</taxon>
        <taxon>Basidiomycota</taxon>
        <taxon>Agaricomycotina</taxon>
        <taxon>Agaricomycetes</taxon>
        <taxon>Hymenochaetales</taxon>
        <taxon>Schizoporaceae</taxon>
        <taxon>Schizopora</taxon>
    </lineage>
</organism>
<dbReference type="GO" id="GO:0008270">
    <property type="term" value="F:zinc ion binding"/>
    <property type="evidence" value="ECO:0007669"/>
    <property type="project" value="InterPro"/>
</dbReference>
<name>A0A0H2RH21_9AGAM</name>
<dbReference type="SMART" id="SM00066">
    <property type="entry name" value="GAL4"/>
    <property type="match status" value="1"/>
</dbReference>
<feature type="domain" description="Zn(2)-C6 fungal-type" evidence="2">
    <location>
        <begin position="65"/>
        <end position="94"/>
    </location>
</feature>
<dbReference type="EMBL" id="KQ086007">
    <property type="protein sequence ID" value="KLO11154.1"/>
    <property type="molecule type" value="Genomic_DNA"/>
</dbReference>
<dbReference type="InParanoid" id="A0A0H2RH21"/>
<evidence type="ECO:0000313" key="3">
    <source>
        <dbReference type="EMBL" id="KLO11154.1"/>
    </source>
</evidence>
<protein>
    <recommendedName>
        <fullName evidence="2">Zn(2)-C6 fungal-type domain-containing protein</fullName>
    </recommendedName>
</protein>
<keyword evidence="4" id="KW-1185">Reference proteome</keyword>